<dbReference type="VEuPathDB" id="FungiDB:PSTT_14995"/>
<keyword evidence="3" id="KW-0862">Zinc</keyword>
<dbReference type="Pfam" id="PF13639">
    <property type="entry name" value="zf-RING_2"/>
    <property type="match status" value="2"/>
</dbReference>
<accession>A0A2S4UJU3</accession>
<evidence type="ECO:0000313" key="6">
    <source>
        <dbReference type="EMBL" id="POV97540.1"/>
    </source>
</evidence>
<dbReference type="GO" id="GO:0006511">
    <property type="term" value="P:ubiquitin-dependent protein catabolic process"/>
    <property type="evidence" value="ECO:0007669"/>
    <property type="project" value="TreeGrafter"/>
</dbReference>
<proteinExistence type="predicted"/>
<dbReference type="EMBL" id="PKSL01000257">
    <property type="protein sequence ID" value="POV97540.1"/>
    <property type="molecule type" value="Genomic_DNA"/>
</dbReference>
<keyword evidence="1" id="KW-0479">Metal-binding</keyword>
<evidence type="ECO:0000256" key="2">
    <source>
        <dbReference type="ARBA" id="ARBA00022771"/>
    </source>
</evidence>
<feature type="domain" description="RING-type" evidence="5">
    <location>
        <begin position="206"/>
        <end position="249"/>
    </location>
</feature>
<dbReference type="InterPro" id="IPR013083">
    <property type="entry name" value="Znf_RING/FYVE/PHD"/>
</dbReference>
<feature type="non-terminal residue" evidence="6">
    <location>
        <position position="939"/>
    </location>
</feature>
<evidence type="ECO:0000313" key="7">
    <source>
        <dbReference type="Proteomes" id="UP000239156"/>
    </source>
</evidence>
<evidence type="ECO:0000259" key="5">
    <source>
        <dbReference type="PROSITE" id="PS50089"/>
    </source>
</evidence>
<dbReference type="GO" id="GO:0061630">
    <property type="term" value="F:ubiquitin protein ligase activity"/>
    <property type="evidence" value="ECO:0007669"/>
    <property type="project" value="TreeGrafter"/>
</dbReference>
<dbReference type="AlphaFoldDB" id="A0A2S4UJU3"/>
<sequence length="939" mass="106718">QIHDYQLRKIPSSLCSLFEHPFAKLQRTPFRKTTMDQPNLPGEDHNEASDSPVRYLEAVLRSRTGLGIGSNIRFIPFSYLQILVPIEDLIDTLSVRQRLLIVIYFLEIDTHLFRLRNVPNARNQVLIEPPTDRLQSELDEAHRELILINPERYTDFHAGLMNEWLTLLVHSDDPEDKAEGMEILLQHLVNTNGLELSSDNPATDPCPICQDDYLPADSIIILHCHITHRFHRRCIETWLILNLHCPICRAAVGIPRVTARRALAPERMACGGHLNLNKRIVAMAVEPSRGEPVRPGPAGRAEIAPEYTASYKTMDQPILPGEEHNVPMDEPLEYLEAVIRSGAGVRTTANVRFFPFSYLELLAPIEDLIDTLTDRQQLLIMIYFLNADAHIFRLRHPPSARNQVQIEQPSDRLQAEADEALRALIITDPQRYTDFHVELMNDYLTLLIHSDDPEDRAEGIEVLLHHLYIGACSICQDEYIPGDNIIVLRCHASHKFHRGCIEPNLPGEEEPIGTEAGEEHLAGDLPASNPLDDPLEYLRALRLAGTHSQFLQSRYLEVLVPIQDILDTLPDRQLLLIIVSFVEMDAHIILLRDGPAFMTDRRIEPLSERLQAEADENLQDFIRTYPERYMTFHYQVLNEYTTLLIQYGAPEEKSQAMDVLLQLLVNVDGSELGSDNSAIDACSICQDEYLPADNIIPLPCHTSHHFHRRCIRTWLHLNLHCPICRATPNLPGEDSNAAIADIIAYLQDQISSGAVTLIGDHVQLLPYSCYLGILVPINDLIETLDVRQRFLIIIFFLSTDTRIFRLRHNLQNRIPIDLLPNHLDAEVVEALFALVDTDPQRYDLFFVSLMNEYFTLLMHSDDPEDRLRGMDVLLEHLVNINGSELGDHPSSFLAIIPTTSIAAALKLGFIDISIVLTVEPPCGLPKRDKLHELTRYKTC</sequence>
<evidence type="ECO:0000256" key="1">
    <source>
        <dbReference type="ARBA" id="ARBA00022723"/>
    </source>
</evidence>
<dbReference type="Gene3D" id="3.30.40.10">
    <property type="entry name" value="Zinc/RING finger domain, C3HC4 (zinc finger)"/>
    <property type="match status" value="3"/>
</dbReference>
<keyword evidence="7" id="KW-1185">Reference proteome</keyword>
<dbReference type="VEuPathDB" id="FungiDB:PSHT_13343"/>
<evidence type="ECO:0000256" key="3">
    <source>
        <dbReference type="ARBA" id="ARBA00022833"/>
    </source>
</evidence>
<reference evidence="6" key="1">
    <citation type="submission" date="2017-12" db="EMBL/GenBank/DDBJ databases">
        <title>Gene loss provides genomic basis for host adaptation in cereal stripe rust fungi.</title>
        <authorList>
            <person name="Xia C."/>
        </authorList>
    </citation>
    <scope>NUCLEOTIDE SEQUENCE [LARGE SCALE GENOMIC DNA]</scope>
    <source>
        <strain evidence="6">93-210</strain>
    </source>
</reference>
<name>A0A2S4UJU3_9BASI</name>
<feature type="non-terminal residue" evidence="6">
    <location>
        <position position="1"/>
    </location>
</feature>
<dbReference type="PANTHER" id="PTHR45931:SF3">
    <property type="entry name" value="RING ZINC FINGER-CONTAINING PROTEIN"/>
    <property type="match status" value="1"/>
</dbReference>
<protein>
    <recommendedName>
        <fullName evidence="5">RING-type domain-containing protein</fullName>
    </recommendedName>
</protein>
<keyword evidence="2 4" id="KW-0863">Zinc-finger</keyword>
<dbReference type="InterPro" id="IPR001841">
    <property type="entry name" value="Znf_RING"/>
</dbReference>
<dbReference type="PANTHER" id="PTHR45931">
    <property type="entry name" value="SI:CH211-59O9.10"/>
    <property type="match status" value="1"/>
</dbReference>
<gene>
    <name evidence="6" type="ORF">PSTT_14995</name>
</gene>
<dbReference type="PROSITE" id="PS50089">
    <property type="entry name" value="ZF_RING_2"/>
    <property type="match status" value="2"/>
</dbReference>
<comment type="caution">
    <text evidence="6">The sequence shown here is derived from an EMBL/GenBank/DDBJ whole genome shotgun (WGS) entry which is preliminary data.</text>
</comment>
<feature type="domain" description="RING-type" evidence="5">
    <location>
        <begin position="682"/>
        <end position="725"/>
    </location>
</feature>
<evidence type="ECO:0000256" key="4">
    <source>
        <dbReference type="PROSITE-ProRule" id="PRU00175"/>
    </source>
</evidence>
<dbReference type="Proteomes" id="UP000239156">
    <property type="component" value="Unassembled WGS sequence"/>
</dbReference>
<dbReference type="InterPro" id="IPR051834">
    <property type="entry name" value="RING_finger_E3_ligase"/>
</dbReference>
<organism evidence="6 7">
    <name type="scientific">Puccinia striiformis</name>
    <dbReference type="NCBI Taxonomy" id="27350"/>
    <lineage>
        <taxon>Eukaryota</taxon>
        <taxon>Fungi</taxon>
        <taxon>Dikarya</taxon>
        <taxon>Basidiomycota</taxon>
        <taxon>Pucciniomycotina</taxon>
        <taxon>Pucciniomycetes</taxon>
        <taxon>Pucciniales</taxon>
        <taxon>Pucciniaceae</taxon>
        <taxon>Puccinia</taxon>
    </lineage>
</organism>
<dbReference type="SMART" id="SM00184">
    <property type="entry name" value="RING"/>
    <property type="match status" value="3"/>
</dbReference>
<dbReference type="GO" id="GO:0005634">
    <property type="term" value="C:nucleus"/>
    <property type="evidence" value="ECO:0007669"/>
    <property type="project" value="TreeGrafter"/>
</dbReference>
<dbReference type="SUPFAM" id="SSF57850">
    <property type="entry name" value="RING/U-box"/>
    <property type="match status" value="3"/>
</dbReference>
<dbReference type="GO" id="GO:0008270">
    <property type="term" value="F:zinc ion binding"/>
    <property type="evidence" value="ECO:0007669"/>
    <property type="project" value="UniProtKB-KW"/>
</dbReference>